<dbReference type="Pfam" id="PF02518">
    <property type="entry name" value="HATPase_c"/>
    <property type="match status" value="1"/>
</dbReference>
<dbReference type="PROSITE" id="PS50109">
    <property type="entry name" value="HIS_KIN"/>
    <property type="match status" value="1"/>
</dbReference>
<dbReference type="InterPro" id="IPR011622">
    <property type="entry name" value="7TMR_DISM_rcpt_extracell_dom2"/>
</dbReference>
<dbReference type="Gene3D" id="1.10.287.130">
    <property type="match status" value="1"/>
</dbReference>
<dbReference type="GO" id="GO:0005524">
    <property type="term" value="F:ATP binding"/>
    <property type="evidence" value="ECO:0007669"/>
    <property type="project" value="UniProtKB-KW"/>
</dbReference>
<evidence type="ECO:0000313" key="6">
    <source>
        <dbReference type="EMBL" id="MFI8750282.1"/>
    </source>
</evidence>
<dbReference type="Proteomes" id="UP001614338">
    <property type="component" value="Unassembled WGS sequence"/>
</dbReference>
<keyword evidence="4" id="KW-0812">Transmembrane</keyword>
<keyword evidence="6" id="KW-0067">ATP-binding</keyword>
<comment type="catalytic activity">
    <reaction evidence="1">
        <text>ATP + protein L-histidine = ADP + protein N-phospho-L-histidine.</text>
        <dbReference type="EC" id="2.7.13.3"/>
    </reaction>
</comment>
<keyword evidence="3" id="KW-0597">Phosphoprotein</keyword>
<dbReference type="InterPro" id="IPR004358">
    <property type="entry name" value="Sig_transdc_His_kin-like_C"/>
</dbReference>
<dbReference type="EC" id="2.7.13.3" evidence="2"/>
<dbReference type="RefSeq" id="WP_399844193.1">
    <property type="nucleotide sequence ID" value="NZ_JBITWC010000013.1"/>
</dbReference>
<dbReference type="EMBL" id="JBITWC010000013">
    <property type="protein sequence ID" value="MFI8750282.1"/>
    <property type="molecule type" value="Genomic_DNA"/>
</dbReference>
<dbReference type="Gene3D" id="2.60.40.2380">
    <property type="match status" value="1"/>
</dbReference>
<dbReference type="Pfam" id="PF07695">
    <property type="entry name" value="7TMR-DISM_7TM"/>
    <property type="match status" value="1"/>
</dbReference>
<dbReference type="PRINTS" id="PR00344">
    <property type="entry name" value="BCTRLSENSOR"/>
</dbReference>
<dbReference type="InterPro" id="IPR011623">
    <property type="entry name" value="7TMR_DISM_rcpt_extracell_dom1"/>
</dbReference>
<evidence type="ECO:0000259" key="5">
    <source>
        <dbReference type="PROSITE" id="PS50109"/>
    </source>
</evidence>
<dbReference type="SMART" id="SM00388">
    <property type="entry name" value="HisKA"/>
    <property type="match status" value="1"/>
</dbReference>
<dbReference type="SUPFAM" id="SSF55874">
    <property type="entry name" value="ATPase domain of HSP90 chaperone/DNA topoisomerase II/histidine kinase"/>
    <property type="match status" value="1"/>
</dbReference>
<feature type="transmembrane region" description="Helical" evidence="4">
    <location>
        <begin position="219"/>
        <end position="241"/>
    </location>
</feature>
<feature type="transmembrane region" description="Helical" evidence="4">
    <location>
        <begin position="286"/>
        <end position="305"/>
    </location>
</feature>
<keyword evidence="4" id="KW-0472">Membrane</keyword>
<evidence type="ECO:0000256" key="2">
    <source>
        <dbReference type="ARBA" id="ARBA00012438"/>
    </source>
</evidence>
<dbReference type="PANTHER" id="PTHR43547:SF2">
    <property type="entry name" value="HYBRID SIGNAL TRANSDUCTION HISTIDINE KINASE C"/>
    <property type="match status" value="1"/>
</dbReference>
<keyword evidence="7" id="KW-1185">Reference proteome</keyword>
<keyword evidence="6" id="KW-0547">Nucleotide-binding</keyword>
<feature type="transmembrane region" description="Helical" evidence="4">
    <location>
        <begin position="253"/>
        <end position="274"/>
    </location>
</feature>
<sequence length="658" mass="74332">MTNLFTKLLSPRQAIRWLLLALTLLLPINAFASPLALGKDIPYAVMPDNSQQQTLDQAYAQLSHREETHTAIFSRGYTHIPHWLHFKLPAHFFAGNERWLVLAPNFIDDIRFFYRPEGSQEPWVEKRTGDTWEGKRGDIDYRFPVFRLPPPPDSVKGYEVMLRAATTSALLLDLELWEPHLFLQHAARTTSFWAFYLGIAAIASLLALTLAALLRSKRLWSITAVSSGYGLVACVQGYVAWVVPGIGLTLQHYLTSIFTLTSYAALSWMSTEVMQFKEKNPWAHKLMAGTALFTLLLIICVPLNLYQKAIYLQAIIYLFTGIIFLIACLYIWWKEKFQLANLILGISPLLLMLVSLSGLMSMLHWLPYHSSIYVIWQYGLIINMLLVVGTVVFQVYRQRIEALNKKKMAEELHFEREARAHQRQFMGIVAHEFRTPLAIITASLANLRQVSSGINHQVTRRYEKIERATERLVQLTDNCLADARLSASQLSIERHPHSLLALITSAASLIPLSDHHSWKLTQEKQAINARTHPDAETASTLAIDSALMRIALSNVIDNAVKYSPGGTIHIDLSRQQDHWAISIRDQGTGIPPDRAGMIFERYRRAVPNDSSRGVGLGLHVSRQIVRAHGGELTLAENTSSGCRFIFTLPVQPKNSQEA</sequence>
<comment type="caution">
    <text evidence="6">The sequence shown here is derived from an EMBL/GenBank/DDBJ whole genome shotgun (WGS) entry which is preliminary data.</text>
</comment>
<dbReference type="SMART" id="SM00387">
    <property type="entry name" value="HATPase_c"/>
    <property type="match status" value="1"/>
</dbReference>
<feature type="transmembrane region" description="Helical" evidence="4">
    <location>
        <begin position="193"/>
        <end position="214"/>
    </location>
</feature>
<proteinExistence type="predicted"/>
<dbReference type="InterPro" id="IPR036097">
    <property type="entry name" value="HisK_dim/P_sf"/>
</dbReference>
<feature type="transmembrane region" description="Helical" evidence="4">
    <location>
        <begin position="375"/>
        <end position="396"/>
    </location>
</feature>
<dbReference type="InterPro" id="IPR036890">
    <property type="entry name" value="HATPase_C_sf"/>
</dbReference>
<name>A0ABW8BVJ4_9GAMM</name>
<evidence type="ECO:0000313" key="7">
    <source>
        <dbReference type="Proteomes" id="UP001614338"/>
    </source>
</evidence>
<dbReference type="CDD" id="cd00075">
    <property type="entry name" value="HATPase"/>
    <property type="match status" value="1"/>
</dbReference>
<dbReference type="PANTHER" id="PTHR43547">
    <property type="entry name" value="TWO-COMPONENT HISTIDINE KINASE"/>
    <property type="match status" value="1"/>
</dbReference>
<gene>
    <name evidence="6" type="ORF">ACIGG6_09780</name>
</gene>
<accession>A0ABW8BVJ4</accession>
<keyword evidence="4" id="KW-1133">Transmembrane helix</keyword>
<dbReference type="Gene3D" id="3.30.565.10">
    <property type="entry name" value="Histidine kinase-like ATPase, C-terminal domain"/>
    <property type="match status" value="1"/>
</dbReference>
<evidence type="ECO:0000256" key="4">
    <source>
        <dbReference type="SAM" id="Phobius"/>
    </source>
</evidence>
<feature type="transmembrane region" description="Helical" evidence="4">
    <location>
        <begin position="311"/>
        <end position="332"/>
    </location>
</feature>
<dbReference type="Pfam" id="PF07696">
    <property type="entry name" value="7TMR-DISMED2"/>
    <property type="match status" value="1"/>
</dbReference>
<dbReference type="InterPro" id="IPR003594">
    <property type="entry name" value="HATPase_dom"/>
</dbReference>
<dbReference type="Pfam" id="PF00512">
    <property type="entry name" value="HisKA"/>
    <property type="match status" value="1"/>
</dbReference>
<organism evidence="6 7">
    <name type="scientific">Vreelandella lionensis</name>
    <dbReference type="NCBI Taxonomy" id="1144478"/>
    <lineage>
        <taxon>Bacteria</taxon>
        <taxon>Pseudomonadati</taxon>
        <taxon>Pseudomonadota</taxon>
        <taxon>Gammaproteobacteria</taxon>
        <taxon>Oceanospirillales</taxon>
        <taxon>Halomonadaceae</taxon>
        <taxon>Vreelandella</taxon>
    </lineage>
</organism>
<evidence type="ECO:0000256" key="3">
    <source>
        <dbReference type="ARBA" id="ARBA00022553"/>
    </source>
</evidence>
<protein>
    <recommendedName>
        <fullName evidence="2">histidine kinase</fullName>
        <ecNumber evidence="2">2.7.13.3</ecNumber>
    </recommendedName>
</protein>
<dbReference type="CDD" id="cd00082">
    <property type="entry name" value="HisKA"/>
    <property type="match status" value="1"/>
</dbReference>
<dbReference type="InterPro" id="IPR003661">
    <property type="entry name" value="HisK_dim/P_dom"/>
</dbReference>
<dbReference type="InterPro" id="IPR005467">
    <property type="entry name" value="His_kinase_dom"/>
</dbReference>
<dbReference type="SUPFAM" id="SSF47384">
    <property type="entry name" value="Homodimeric domain of signal transducing histidine kinase"/>
    <property type="match status" value="1"/>
</dbReference>
<feature type="transmembrane region" description="Helical" evidence="4">
    <location>
        <begin position="339"/>
        <end position="363"/>
    </location>
</feature>
<reference evidence="6 7" key="1">
    <citation type="submission" date="2024-10" db="EMBL/GenBank/DDBJ databases">
        <title>The Natural Products Discovery Center: Release of the First 8490 Sequenced Strains for Exploring Actinobacteria Biosynthetic Diversity.</title>
        <authorList>
            <person name="Kalkreuter E."/>
            <person name="Kautsar S.A."/>
            <person name="Yang D."/>
            <person name="Bader C.D."/>
            <person name="Teijaro C.N."/>
            <person name="Fluegel L."/>
            <person name="Davis C.M."/>
            <person name="Simpson J.R."/>
            <person name="Lauterbach L."/>
            <person name="Steele A.D."/>
            <person name="Gui C."/>
            <person name="Meng S."/>
            <person name="Li G."/>
            <person name="Viehrig K."/>
            <person name="Ye F."/>
            <person name="Su P."/>
            <person name="Kiefer A.F."/>
            <person name="Nichols A."/>
            <person name="Cepeda A.J."/>
            <person name="Yan W."/>
            <person name="Fan B."/>
            <person name="Jiang Y."/>
            <person name="Adhikari A."/>
            <person name="Zheng C.-J."/>
            <person name="Schuster L."/>
            <person name="Cowan T.M."/>
            <person name="Smanski M.J."/>
            <person name="Chevrette M.G."/>
            <person name="De Carvalho L.P.S."/>
            <person name="Shen B."/>
        </authorList>
    </citation>
    <scope>NUCLEOTIDE SEQUENCE [LARGE SCALE GENOMIC DNA]</scope>
    <source>
        <strain evidence="6 7">NPDC077409</strain>
    </source>
</reference>
<evidence type="ECO:0000256" key="1">
    <source>
        <dbReference type="ARBA" id="ARBA00000085"/>
    </source>
</evidence>
<feature type="domain" description="Histidine kinase" evidence="5">
    <location>
        <begin position="428"/>
        <end position="652"/>
    </location>
</feature>